<dbReference type="Proteomes" id="UP000838412">
    <property type="component" value="Chromosome 8"/>
</dbReference>
<evidence type="ECO:0000256" key="1">
    <source>
        <dbReference type="SAM" id="SignalP"/>
    </source>
</evidence>
<dbReference type="CDD" id="cd00054">
    <property type="entry name" value="EGF_CA"/>
    <property type="match status" value="1"/>
</dbReference>
<feature type="domain" description="EGF-like" evidence="2">
    <location>
        <begin position="92"/>
        <end position="103"/>
    </location>
</feature>
<organism evidence="3 4">
    <name type="scientific">Branchiostoma lanceolatum</name>
    <name type="common">Common lancelet</name>
    <name type="synonym">Amphioxus lanceolatum</name>
    <dbReference type="NCBI Taxonomy" id="7740"/>
    <lineage>
        <taxon>Eukaryota</taxon>
        <taxon>Metazoa</taxon>
        <taxon>Chordata</taxon>
        <taxon>Cephalochordata</taxon>
        <taxon>Leptocardii</taxon>
        <taxon>Amphioxiformes</taxon>
        <taxon>Branchiostomatidae</taxon>
        <taxon>Branchiostoma</taxon>
    </lineage>
</organism>
<dbReference type="AlphaFoldDB" id="A0A8K0AAX6"/>
<gene>
    <name evidence="3" type="primary">Hypp4555</name>
    <name evidence="3" type="ORF">BLAG_LOCUS23193</name>
</gene>
<protein>
    <submittedName>
        <fullName evidence="3">Hypp4555 protein</fullName>
    </submittedName>
</protein>
<dbReference type="Gene3D" id="2.10.25.10">
    <property type="entry name" value="Laminin"/>
    <property type="match status" value="1"/>
</dbReference>
<dbReference type="SUPFAM" id="SSF57196">
    <property type="entry name" value="EGF/Laminin"/>
    <property type="match status" value="1"/>
</dbReference>
<evidence type="ECO:0000313" key="4">
    <source>
        <dbReference type="Proteomes" id="UP000838412"/>
    </source>
</evidence>
<dbReference type="EMBL" id="OV696693">
    <property type="protein sequence ID" value="CAH1271085.1"/>
    <property type="molecule type" value="Genomic_DNA"/>
</dbReference>
<reference evidence="3" key="1">
    <citation type="submission" date="2022-01" db="EMBL/GenBank/DDBJ databases">
        <authorList>
            <person name="Braso-Vives M."/>
        </authorList>
    </citation>
    <scope>NUCLEOTIDE SEQUENCE</scope>
</reference>
<dbReference type="PROSITE" id="PS00022">
    <property type="entry name" value="EGF_1"/>
    <property type="match status" value="1"/>
</dbReference>
<keyword evidence="4" id="KW-1185">Reference proteome</keyword>
<dbReference type="SMART" id="SM00181">
    <property type="entry name" value="EGF"/>
    <property type="match status" value="1"/>
</dbReference>
<dbReference type="OrthoDB" id="6077660at2759"/>
<evidence type="ECO:0000259" key="2">
    <source>
        <dbReference type="PROSITE" id="PS00022"/>
    </source>
</evidence>
<accession>A0A8K0AAX6</accession>
<sequence>MVALGSYVVLVVVFLRPSLCFLTEEEILRRVETNVNSPPVNNTRLTTHLIARYQAWWHECSQETNPCQNGGVCTRKVLKGSEVERPPCAPMCVCPMGYSGRHCDKCDWHQVFATERGTGQAVLDAWTAGPDAEVLHEKSLLVEEWATLGIKKVKVVLETSEGEDVEVVFNGENTDKLSWFSKSRLISSPWTDLPGETTNFFSIEGLSHERCRRSFFISHDYNGCPGDTGWMAVVEHGPDAICEWERVPSVELPGILYSNASTYVRWSDESQLGRANRMVIYIKMCR</sequence>
<evidence type="ECO:0000313" key="3">
    <source>
        <dbReference type="EMBL" id="CAH1271085.1"/>
    </source>
</evidence>
<name>A0A8K0AAX6_BRALA</name>
<feature type="chain" id="PRO_5035473283" evidence="1">
    <location>
        <begin position="21"/>
        <end position="286"/>
    </location>
</feature>
<feature type="signal peptide" evidence="1">
    <location>
        <begin position="1"/>
        <end position="20"/>
    </location>
</feature>
<dbReference type="InterPro" id="IPR000742">
    <property type="entry name" value="EGF"/>
</dbReference>
<proteinExistence type="predicted"/>
<keyword evidence="1" id="KW-0732">Signal</keyword>